<evidence type="ECO:0000313" key="3">
    <source>
        <dbReference type="EMBL" id="CAL4786862.1"/>
    </source>
</evidence>
<evidence type="ECO:0000256" key="1">
    <source>
        <dbReference type="SAM" id="MobiDB-lite"/>
    </source>
</evidence>
<name>A0A9P1CY32_9DINO</name>
<dbReference type="EMBL" id="CAMXCT010002646">
    <property type="protein sequence ID" value="CAI3999550.1"/>
    <property type="molecule type" value="Genomic_DNA"/>
</dbReference>
<feature type="compositionally biased region" description="Gly residues" evidence="1">
    <location>
        <begin position="93"/>
        <end position="111"/>
    </location>
</feature>
<reference evidence="2" key="1">
    <citation type="submission" date="2022-10" db="EMBL/GenBank/DDBJ databases">
        <authorList>
            <person name="Chen Y."/>
            <person name="Dougan E. K."/>
            <person name="Chan C."/>
            <person name="Rhodes N."/>
            <person name="Thang M."/>
        </authorList>
    </citation>
    <scope>NUCLEOTIDE SEQUENCE</scope>
</reference>
<accession>A0A9P1CY32</accession>
<organism evidence="2">
    <name type="scientific">Cladocopium goreaui</name>
    <dbReference type="NCBI Taxonomy" id="2562237"/>
    <lineage>
        <taxon>Eukaryota</taxon>
        <taxon>Sar</taxon>
        <taxon>Alveolata</taxon>
        <taxon>Dinophyceae</taxon>
        <taxon>Suessiales</taxon>
        <taxon>Symbiodiniaceae</taxon>
        <taxon>Cladocopium</taxon>
    </lineage>
</organism>
<keyword evidence="4" id="KW-1185">Reference proteome</keyword>
<comment type="caution">
    <text evidence="2">The sequence shown here is derived from an EMBL/GenBank/DDBJ whole genome shotgun (WGS) entry which is preliminary data.</text>
</comment>
<reference evidence="3 4" key="2">
    <citation type="submission" date="2024-05" db="EMBL/GenBank/DDBJ databases">
        <authorList>
            <person name="Chen Y."/>
            <person name="Shah S."/>
            <person name="Dougan E. K."/>
            <person name="Thang M."/>
            <person name="Chan C."/>
        </authorList>
    </citation>
    <scope>NUCLEOTIDE SEQUENCE [LARGE SCALE GENOMIC DNA]</scope>
</reference>
<dbReference type="OrthoDB" id="410837at2759"/>
<feature type="region of interest" description="Disordered" evidence="1">
    <location>
        <begin position="86"/>
        <end position="136"/>
    </location>
</feature>
<sequence length="269" mass="29187">MRPAARGPGGRTLVSTKRIRGTVLDWFDKFGWIQATQEIDHPEAHRNNGKIYLLAEDVQEDLPGVGCAVTFFLYQDANGLGAMNVRPDQHGQGQKGGKGFGGKAAPGGKAPGGKAAHGGKAHGGKAPPTQGYAPPQYAASKAQGMGYRGGYAPVQKGPVMPHEEVMQKVHACLNKQVWKATKKIAEKEKDWDQTELSKRITKYLYKGAQAPELLTLPWHQAGPQFIETAMRGYSNACADKPWFFDLDLTVAFHMAFWEILNGSGQSALS</sequence>
<dbReference type="Proteomes" id="UP001152797">
    <property type="component" value="Unassembled WGS sequence"/>
</dbReference>
<dbReference type="EMBL" id="CAMXCT020002646">
    <property type="protein sequence ID" value="CAL1152925.1"/>
    <property type="molecule type" value="Genomic_DNA"/>
</dbReference>
<evidence type="ECO:0000313" key="4">
    <source>
        <dbReference type="Proteomes" id="UP001152797"/>
    </source>
</evidence>
<gene>
    <name evidence="2" type="ORF">C1SCF055_LOCUS25738</name>
</gene>
<dbReference type="AlphaFoldDB" id="A0A9P1CY32"/>
<proteinExistence type="predicted"/>
<evidence type="ECO:0000313" key="2">
    <source>
        <dbReference type="EMBL" id="CAI3999550.1"/>
    </source>
</evidence>
<dbReference type="EMBL" id="CAMXCT030002646">
    <property type="protein sequence ID" value="CAL4786862.1"/>
    <property type="molecule type" value="Genomic_DNA"/>
</dbReference>
<protein>
    <submittedName>
        <fullName evidence="2">Uncharacterized protein</fullName>
    </submittedName>
</protein>